<keyword evidence="3 9" id="KW-0812">Transmembrane</keyword>
<name>A0A2B4RE26_STYPI</name>
<keyword evidence="5 9" id="KW-1133">Transmembrane helix</keyword>
<dbReference type="STRING" id="50429.A0A2B4RE26"/>
<comment type="subcellular location">
    <subcellularLocation>
        <location evidence="1">Golgi apparatus membrane</location>
        <topology evidence="1">Single-pass type I membrane protein</topology>
    </subcellularLocation>
</comment>
<evidence type="ECO:0000256" key="2">
    <source>
        <dbReference type="ARBA" id="ARBA00009643"/>
    </source>
</evidence>
<organism evidence="11 12">
    <name type="scientific">Stylophora pistillata</name>
    <name type="common">Smooth cauliflower coral</name>
    <dbReference type="NCBI Taxonomy" id="50429"/>
    <lineage>
        <taxon>Eukaryota</taxon>
        <taxon>Metazoa</taxon>
        <taxon>Cnidaria</taxon>
        <taxon>Anthozoa</taxon>
        <taxon>Hexacorallia</taxon>
        <taxon>Scleractinia</taxon>
        <taxon>Astrocoeniina</taxon>
        <taxon>Pocilloporidae</taxon>
        <taxon>Stylophora</taxon>
    </lineage>
</organism>
<dbReference type="PANTHER" id="PTHR28652:SF2">
    <property type="entry name" value="TRANSMEMBRANE PROTEIN 59-LIKE PROTEIN"/>
    <property type="match status" value="1"/>
</dbReference>
<dbReference type="OrthoDB" id="6371519at2759"/>
<dbReference type="AlphaFoldDB" id="A0A2B4RE26"/>
<evidence type="ECO:0000256" key="9">
    <source>
        <dbReference type="SAM" id="Phobius"/>
    </source>
</evidence>
<dbReference type="EMBL" id="LSMT01000688">
    <property type="protein sequence ID" value="PFX15083.1"/>
    <property type="molecule type" value="Genomic_DNA"/>
</dbReference>
<gene>
    <name evidence="11" type="primary">TMEM59</name>
    <name evidence="11" type="ORF">AWC38_SpisGene20713</name>
</gene>
<dbReference type="Pfam" id="PF12280">
    <property type="entry name" value="BSMAP"/>
    <property type="match status" value="1"/>
</dbReference>
<feature type="chain" id="PRO_5011976179" evidence="10">
    <location>
        <begin position="31"/>
        <end position="316"/>
    </location>
</feature>
<keyword evidence="6" id="KW-0333">Golgi apparatus</keyword>
<evidence type="ECO:0000256" key="7">
    <source>
        <dbReference type="ARBA" id="ARBA00023136"/>
    </source>
</evidence>
<comment type="similarity">
    <text evidence="2">Belongs to the TMEM59 family.</text>
</comment>
<evidence type="ECO:0000256" key="1">
    <source>
        <dbReference type="ARBA" id="ARBA00004614"/>
    </source>
</evidence>
<dbReference type="InterPro" id="IPR022065">
    <property type="entry name" value="Uncharacterised_TMEM59"/>
</dbReference>
<proteinExistence type="inferred from homology"/>
<evidence type="ECO:0000256" key="6">
    <source>
        <dbReference type="ARBA" id="ARBA00023034"/>
    </source>
</evidence>
<dbReference type="GO" id="GO:0000139">
    <property type="term" value="C:Golgi membrane"/>
    <property type="evidence" value="ECO:0007669"/>
    <property type="project" value="UniProtKB-SubCell"/>
</dbReference>
<evidence type="ECO:0000256" key="10">
    <source>
        <dbReference type="SAM" id="SignalP"/>
    </source>
</evidence>
<keyword evidence="4 10" id="KW-0732">Signal</keyword>
<evidence type="ECO:0000313" key="11">
    <source>
        <dbReference type="EMBL" id="PFX15083.1"/>
    </source>
</evidence>
<evidence type="ECO:0000256" key="8">
    <source>
        <dbReference type="ARBA" id="ARBA00023180"/>
    </source>
</evidence>
<evidence type="ECO:0000256" key="3">
    <source>
        <dbReference type="ARBA" id="ARBA00022692"/>
    </source>
</evidence>
<keyword evidence="12" id="KW-1185">Reference proteome</keyword>
<dbReference type="Proteomes" id="UP000225706">
    <property type="component" value="Unassembled WGS sequence"/>
</dbReference>
<reference evidence="11" key="1">
    <citation type="journal article" date="2017" name="J. ISSAAS">
        <title>Comparative analysis of the genomes of Stylophora pistillata and Acropora digitifera provides evidence for extensive differences between species of corals.</title>
        <authorList>
            <person name="Voolstra C.R."/>
            <person name="Li Y."/>
            <person name="Liew Y.J."/>
            <person name="Baumgarten S."/>
            <person name="Zoccola D."/>
            <person name="Flot J.-F."/>
            <person name="Tambutte S."/>
            <person name="Allemand D."/>
            <person name="Aranda M."/>
        </authorList>
    </citation>
    <scope>NUCLEOTIDE SEQUENCE</scope>
    <source>
        <strain evidence="11">CSM Monaco</strain>
        <tissue evidence="11">Whole animal</tissue>
    </source>
</reference>
<feature type="signal peptide" evidence="10">
    <location>
        <begin position="1"/>
        <end position="30"/>
    </location>
</feature>
<feature type="transmembrane region" description="Helical" evidence="9">
    <location>
        <begin position="241"/>
        <end position="263"/>
    </location>
</feature>
<accession>A0A2B4RE26</accession>
<sequence length="316" mass="35833">MSRTKMATGTHRFYFLFPFVLLSILRSSFADKSSGILDECKESCERSYPLHTYPKEEPSLACKQGCRLSAIAQLKAGYSTSENFTAVCITGCRESYEDSESLYACVVGCKSQPLIPSPKTYLEERIPDQWSFRTYMVYVYPVLDVSKYCRGFMNRVGYYYRMSSSYYYSYGDSNGVSIIEINEPSQEFITIQKFDEIDIVENDDPQVGSYSDDNDDSYSGTVVKRGHQWLQCVSERSGLPFWLLTSTLFLSIFFLIWLCCATATTTPREKGKAAVVGELMFLDDDSLLEKMPLVKTDENEDAGPLPVKLHIDATVL</sequence>
<evidence type="ECO:0000313" key="12">
    <source>
        <dbReference type="Proteomes" id="UP000225706"/>
    </source>
</evidence>
<protein>
    <submittedName>
        <fullName evidence="11">Transmembrane protein 59</fullName>
    </submittedName>
</protein>
<keyword evidence="7 9" id="KW-0472">Membrane</keyword>
<dbReference type="PANTHER" id="PTHR28652">
    <property type="entry name" value="TRANSMEMBRANE PROTEIN 59-LIKE PROTEIN"/>
    <property type="match status" value="1"/>
</dbReference>
<comment type="caution">
    <text evidence="11">The sequence shown here is derived from an EMBL/GenBank/DDBJ whole genome shotgun (WGS) entry which is preliminary data.</text>
</comment>
<keyword evidence="8" id="KW-0325">Glycoprotein</keyword>
<evidence type="ECO:0000256" key="4">
    <source>
        <dbReference type="ARBA" id="ARBA00022729"/>
    </source>
</evidence>
<evidence type="ECO:0000256" key="5">
    <source>
        <dbReference type="ARBA" id="ARBA00022989"/>
    </source>
</evidence>